<accession>A0A7W3TJL8</accession>
<organism evidence="4 5">
    <name type="scientific">Marilutibacter spongiae</name>
    <dbReference type="NCBI Taxonomy" id="2025720"/>
    <lineage>
        <taxon>Bacteria</taxon>
        <taxon>Pseudomonadati</taxon>
        <taxon>Pseudomonadota</taxon>
        <taxon>Gammaproteobacteria</taxon>
        <taxon>Lysobacterales</taxon>
        <taxon>Lysobacteraceae</taxon>
        <taxon>Marilutibacter</taxon>
    </lineage>
</organism>
<sequence>MRPDNALLRSILILGVGLAVFWPGLGGGFLFDDYANLVLDPDWRVVDGSATEWLRAMRHGIASSTGRPLAMLSFGANHYFTGMDPWPMKLTGVCWHLGNAILVFLLVRALLSTAAPRSAPSSVPNPGATAFFLALAWAVHPLQVSGVLYIVQRMEVGAYTFVILALLAYLKARCAQQEDRVAWPWFLASIASTVLGLGFKESALLAPAYAFVIEACLFRFRTGRQRPSKPLAALWAVLATGAIVVFLAYVLPPLLAPGAYSGRHFSLGERLLSQFPILCHYLGQIVLPLPQHLVFYYDQWPVSTGLLSPISTLWSLLLLLGLVVAAFASRHRWPLTSLGIGWFFVGHALTSNVIPLELAFEHRNYFALLGALLAIVQPLYAMFRHVSPGTRGLLAGLVCATLAALCAMHAHTWGDPMRLALALGTRNPESPRAAYALGGQFYEQAAGDPRSPAWSFARAEYERAAGLPNSSPLAEQALIVMDGKAGRPIPAQRWDAFRAKLTAGKTAGPEEIQSLYGVVNCRLQGGCELEDPQLADTLVIALRANPHSAVLHTIYANFAWNAMHDPALAIRMAREALTLEPSNTVNYVNLSRFLLASNLHQNKGRRREGLALLAYVKQHNVDGQWDADVAELETLAARQQGKGPDRTTD</sequence>
<evidence type="ECO:0000313" key="5">
    <source>
        <dbReference type="Proteomes" id="UP000523196"/>
    </source>
</evidence>
<feature type="transmembrane region" description="Helical" evidence="3">
    <location>
        <begin position="204"/>
        <end position="220"/>
    </location>
</feature>
<feature type="transmembrane region" description="Helical" evidence="3">
    <location>
        <begin position="181"/>
        <end position="198"/>
    </location>
</feature>
<dbReference type="PANTHER" id="PTHR44227">
    <property type="match status" value="1"/>
</dbReference>
<reference evidence="4 5" key="1">
    <citation type="submission" date="2020-08" db="EMBL/GenBank/DDBJ databases">
        <authorList>
            <person name="Xu S."/>
            <person name="Li A."/>
        </authorList>
    </citation>
    <scope>NUCLEOTIDE SEQUENCE [LARGE SCALE GENOMIC DNA]</scope>
    <source>
        <strain evidence="4 5">119BY6-57</strain>
    </source>
</reference>
<evidence type="ECO:0000313" key="4">
    <source>
        <dbReference type="EMBL" id="MBB1059134.1"/>
    </source>
</evidence>
<evidence type="ECO:0000256" key="3">
    <source>
        <dbReference type="SAM" id="Phobius"/>
    </source>
</evidence>
<dbReference type="AlphaFoldDB" id="A0A7W3TJL8"/>
<comment type="caution">
    <text evidence="4">The sequence shown here is derived from an EMBL/GenBank/DDBJ whole genome shotgun (WGS) entry which is preliminary data.</text>
</comment>
<feature type="transmembrane region" description="Helical" evidence="3">
    <location>
        <begin position="12"/>
        <end position="31"/>
    </location>
</feature>
<feature type="transmembrane region" description="Helical" evidence="3">
    <location>
        <begin position="123"/>
        <end position="140"/>
    </location>
</feature>
<name>A0A7W3TJL8_9GAMM</name>
<dbReference type="PANTHER" id="PTHR44227:SF3">
    <property type="entry name" value="PROTEIN O-MANNOSYL-TRANSFERASE TMTC4"/>
    <property type="match status" value="1"/>
</dbReference>
<dbReference type="Proteomes" id="UP000523196">
    <property type="component" value="Unassembled WGS sequence"/>
</dbReference>
<dbReference type="EMBL" id="JACHTF010000001">
    <property type="protein sequence ID" value="MBB1059134.1"/>
    <property type="molecule type" value="Genomic_DNA"/>
</dbReference>
<feature type="transmembrane region" description="Helical" evidence="3">
    <location>
        <begin position="392"/>
        <end position="410"/>
    </location>
</feature>
<dbReference type="InterPro" id="IPR052346">
    <property type="entry name" value="O-mannosyl-transferase_TMTC"/>
</dbReference>
<keyword evidence="1" id="KW-0677">Repeat</keyword>
<evidence type="ECO:0000256" key="1">
    <source>
        <dbReference type="ARBA" id="ARBA00022737"/>
    </source>
</evidence>
<keyword evidence="5" id="KW-1185">Reference proteome</keyword>
<feature type="transmembrane region" description="Helical" evidence="3">
    <location>
        <begin position="340"/>
        <end position="359"/>
    </location>
</feature>
<feature type="transmembrane region" description="Helical" evidence="3">
    <location>
        <begin position="365"/>
        <end position="383"/>
    </location>
</feature>
<feature type="transmembrane region" description="Helical" evidence="3">
    <location>
        <begin position="232"/>
        <end position="251"/>
    </location>
</feature>
<feature type="transmembrane region" description="Helical" evidence="3">
    <location>
        <begin position="306"/>
        <end position="328"/>
    </location>
</feature>
<evidence type="ECO:0000256" key="2">
    <source>
        <dbReference type="ARBA" id="ARBA00022803"/>
    </source>
</evidence>
<protein>
    <recommendedName>
        <fullName evidence="6">Tetratricopeptide repeat protein</fullName>
    </recommendedName>
</protein>
<keyword evidence="3" id="KW-1133">Transmembrane helix</keyword>
<feature type="transmembrane region" description="Helical" evidence="3">
    <location>
        <begin position="90"/>
        <end position="111"/>
    </location>
</feature>
<feature type="transmembrane region" description="Helical" evidence="3">
    <location>
        <begin position="146"/>
        <end position="169"/>
    </location>
</feature>
<gene>
    <name evidence="4" type="ORF">H4F98_00940</name>
</gene>
<proteinExistence type="predicted"/>
<keyword evidence="3" id="KW-0472">Membrane</keyword>
<evidence type="ECO:0008006" key="6">
    <source>
        <dbReference type="Google" id="ProtNLM"/>
    </source>
</evidence>
<keyword evidence="2" id="KW-0802">TPR repeat</keyword>
<keyword evidence="3" id="KW-0812">Transmembrane</keyword>